<organism evidence="2 3">
    <name type="scientific">Jaapia argillacea MUCL 33604</name>
    <dbReference type="NCBI Taxonomy" id="933084"/>
    <lineage>
        <taxon>Eukaryota</taxon>
        <taxon>Fungi</taxon>
        <taxon>Dikarya</taxon>
        <taxon>Basidiomycota</taxon>
        <taxon>Agaricomycotina</taxon>
        <taxon>Agaricomycetes</taxon>
        <taxon>Agaricomycetidae</taxon>
        <taxon>Jaapiales</taxon>
        <taxon>Jaapiaceae</taxon>
        <taxon>Jaapia</taxon>
    </lineage>
</organism>
<dbReference type="InParanoid" id="A0A067PP18"/>
<proteinExistence type="predicted"/>
<evidence type="ECO:0000256" key="1">
    <source>
        <dbReference type="SAM" id="Phobius"/>
    </source>
</evidence>
<dbReference type="Proteomes" id="UP000027265">
    <property type="component" value="Unassembled WGS sequence"/>
</dbReference>
<keyword evidence="1" id="KW-1133">Transmembrane helix</keyword>
<feature type="transmembrane region" description="Helical" evidence="1">
    <location>
        <begin position="12"/>
        <end position="29"/>
    </location>
</feature>
<dbReference type="EMBL" id="KL197742">
    <property type="protein sequence ID" value="KDQ52076.1"/>
    <property type="molecule type" value="Genomic_DNA"/>
</dbReference>
<evidence type="ECO:0000313" key="2">
    <source>
        <dbReference type="EMBL" id="KDQ52076.1"/>
    </source>
</evidence>
<sequence>MAIEKNTRRTLCLAFIIVTIFIQSVYYAVELTNGQTGHAISTQVYFNMGMITLPLFSPSFLHPDIFALNRRAQARCFQLKGPTKSQSQEFVESEDLNTQQRLESRQNLIDGLGPGSMGRRDALGRV</sequence>
<feature type="transmembrane region" description="Helical" evidence="1">
    <location>
        <begin position="44"/>
        <end position="61"/>
    </location>
</feature>
<accession>A0A067PP18</accession>
<keyword evidence="1" id="KW-0812">Transmembrane</keyword>
<dbReference type="AlphaFoldDB" id="A0A067PP18"/>
<name>A0A067PP18_9AGAM</name>
<keyword evidence="3" id="KW-1185">Reference proteome</keyword>
<evidence type="ECO:0000313" key="3">
    <source>
        <dbReference type="Proteomes" id="UP000027265"/>
    </source>
</evidence>
<reference evidence="3" key="1">
    <citation type="journal article" date="2014" name="Proc. Natl. Acad. Sci. U.S.A.">
        <title>Extensive sampling of basidiomycete genomes demonstrates inadequacy of the white-rot/brown-rot paradigm for wood decay fungi.</title>
        <authorList>
            <person name="Riley R."/>
            <person name="Salamov A.A."/>
            <person name="Brown D.W."/>
            <person name="Nagy L.G."/>
            <person name="Floudas D."/>
            <person name="Held B.W."/>
            <person name="Levasseur A."/>
            <person name="Lombard V."/>
            <person name="Morin E."/>
            <person name="Otillar R."/>
            <person name="Lindquist E.A."/>
            <person name="Sun H."/>
            <person name="LaButti K.M."/>
            <person name="Schmutz J."/>
            <person name="Jabbour D."/>
            <person name="Luo H."/>
            <person name="Baker S.E."/>
            <person name="Pisabarro A.G."/>
            <person name="Walton J.D."/>
            <person name="Blanchette R.A."/>
            <person name="Henrissat B."/>
            <person name="Martin F."/>
            <person name="Cullen D."/>
            <person name="Hibbett D.S."/>
            <person name="Grigoriev I.V."/>
        </authorList>
    </citation>
    <scope>NUCLEOTIDE SEQUENCE [LARGE SCALE GENOMIC DNA]</scope>
    <source>
        <strain evidence="3">MUCL 33604</strain>
    </source>
</reference>
<keyword evidence="1" id="KW-0472">Membrane</keyword>
<protein>
    <submittedName>
        <fullName evidence="2">Uncharacterized protein</fullName>
    </submittedName>
</protein>
<gene>
    <name evidence="2" type="ORF">JAAARDRAFT_40464</name>
</gene>
<dbReference type="HOGENOM" id="CLU_1981897_0_0_1"/>